<keyword evidence="5" id="KW-1185">Reference proteome</keyword>
<keyword evidence="1" id="KW-0862">Zinc</keyword>
<accession>A0A9P8AXA9</accession>
<dbReference type="Proteomes" id="UP000812287">
    <property type="component" value="Unassembled WGS sequence"/>
</dbReference>
<feature type="compositionally biased region" description="Low complexity" evidence="2">
    <location>
        <begin position="167"/>
        <end position="178"/>
    </location>
</feature>
<sequence>MSFLLKNSISQPVDLDETVFDSGASRMHIGLSSSAPSTEVYYSPTGEIAFAPPSVAENVFIFGDPMFHSDFHLDVTNELSYFNFCSPSLDPTVTESVGPSVSNSASLTPTHLGGTDEDAEHDLDPAYGSQNGGACDPMEFRFKTEDASTATLFSQPPPSPEFHDDWSSSTSNSDRCTSVGHENADCHPTVEVSSDTSCSDGHDSDYKDPATGTRKRARTANAAQPKKKGGKRSNFKKSSERWPFHNRPVRVRCLVPTCDAELGSINSVIDHCDEEHPVIEKKPDAVRCAYFDCKERAKSVGDMRRHFLKMTHEPHHFKCEACQRMFTRRDPLLRHMRNLKGRCRSRMLKNDPVRNRKLKA</sequence>
<evidence type="ECO:0000256" key="2">
    <source>
        <dbReference type="SAM" id="MobiDB-lite"/>
    </source>
</evidence>
<dbReference type="EMBL" id="MU250525">
    <property type="protein sequence ID" value="KAG7451026.1"/>
    <property type="molecule type" value="Genomic_DNA"/>
</dbReference>
<keyword evidence="1" id="KW-0863">Zinc-finger</keyword>
<organism evidence="4 5">
    <name type="scientific">Guyanagaster necrorhizus</name>
    <dbReference type="NCBI Taxonomy" id="856835"/>
    <lineage>
        <taxon>Eukaryota</taxon>
        <taxon>Fungi</taxon>
        <taxon>Dikarya</taxon>
        <taxon>Basidiomycota</taxon>
        <taxon>Agaricomycotina</taxon>
        <taxon>Agaricomycetes</taxon>
        <taxon>Agaricomycetidae</taxon>
        <taxon>Agaricales</taxon>
        <taxon>Marasmiineae</taxon>
        <taxon>Physalacriaceae</taxon>
        <taxon>Guyanagaster</taxon>
    </lineage>
</organism>
<dbReference type="SUPFAM" id="SSF57667">
    <property type="entry name" value="beta-beta-alpha zinc fingers"/>
    <property type="match status" value="1"/>
</dbReference>
<feature type="region of interest" description="Disordered" evidence="2">
    <location>
        <begin position="95"/>
        <end position="240"/>
    </location>
</feature>
<name>A0A9P8AXA9_9AGAR</name>
<dbReference type="RefSeq" id="XP_043044526.1">
    <property type="nucleotide sequence ID" value="XM_043185094.1"/>
</dbReference>
<feature type="compositionally biased region" description="Polar residues" evidence="2">
    <location>
        <begin position="95"/>
        <end position="109"/>
    </location>
</feature>
<dbReference type="OrthoDB" id="3176823at2759"/>
<dbReference type="AlphaFoldDB" id="A0A9P8AXA9"/>
<dbReference type="GeneID" id="66107391"/>
<keyword evidence="1" id="KW-0479">Metal-binding</keyword>
<feature type="domain" description="C2H2-type" evidence="3">
    <location>
        <begin position="317"/>
        <end position="344"/>
    </location>
</feature>
<proteinExistence type="predicted"/>
<feature type="compositionally biased region" description="Basic residues" evidence="2">
    <location>
        <begin position="225"/>
        <end position="235"/>
    </location>
</feature>
<dbReference type="GO" id="GO:0008270">
    <property type="term" value="F:zinc ion binding"/>
    <property type="evidence" value="ECO:0007669"/>
    <property type="project" value="UniProtKB-KW"/>
</dbReference>
<evidence type="ECO:0000259" key="3">
    <source>
        <dbReference type="PROSITE" id="PS50157"/>
    </source>
</evidence>
<dbReference type="Gene3D" id="3.30.160.60">
    <property type="entry name" value="Classic Zinc Finger"/>
    <property type="match status" value="1"/>
</dbReference>
<dbReference type="SMART" id="SM00355">
    <property type="entry name" value="ZnF_C2H2"/>
    <property type="match status" value="3"/>
</dbReference>
<evidence type="ECO:0000256" key="1">
    <source>
        <dbReference type="PROSITE-ProRule" id="PRU00042"/>
    </source>
</evidence>
<dbReference type="InterPro" id="IPR036236">
    <property type="entry name" value="Znf_C2H2_sf"/>
</dbReference>
<evidence type="ECO:0000313" key="5">
    <source>
        <dbReference type="Proteomes" id="UP000812287"/>
    </source>
</evidence>
<dbReference type="PROSITE" id="PS50157">
    <property type="entry name" value="ZINC_FINGER_C2H2_2"/>
    <property type="match status" value="1"/>
</dbReference>
<dbReference type="InterPro" id="IPR013087">
    <property type="entry name" value="Znf_C2H2_type"/>
</dbReference>
<gene>
    <name evidence="4" type="ORF">BT62DRAFT_926680</name>
</gene>
<protein>
    <recommendedName>
        <fullName evidence="3">C2H2-type domain-containing protein</fullName>
    </recommendedName>
</protein>
<comment type="caution">
    <text evidence="4">The sequence shown here is derived from an EMBL/GenBank/DDBJ whole genome shotgun (WGS) entry which is preliminary data.</text>
</comment>
<reference evidence="4" key="1">
    <citation type="submission" date="2020-11" db="EMBL/GenBank/DDBJ databases">
        <title>Adaptations for nitrogen fixation in a non-lichenized fungal sporocarp promotes dispersal by wood-feeding termites.</title>
        <authorList>
            <consortium name="DOE Joint Genome Institute"/>
            <person name="Koch R.A."/>
            <person name="Yoon G."/>
            <person name="Arayal U."/>
            <person name="Lail K."/>
            <person name="Amirebrahimi M."/>
            <person name="Labutti K."/>
            <person name="Lipzen A."/>
            <person name="Riley R."/>
            <person name="Barry K."/>
            <person name="Henrissat B."/>
            <person name="Grigoriev I.V."/>
            <person name="Herr J.R."/>
            <person name="Aime M.C."/>
        </authorList>
    </citation>
    <scope>NUCLEOTIDE SEQUENCE</scope>
    <source>
        <strain evidence="4">MCA 3950</strain>
    </source>
</reference>
<evidence type="ECO:0000313" key="4">
    <source>
        <dbReference type="EMBL" id="KAG7451026.1"/>
    </source>
</evidence>